<accession>A0A9Q0KGM8</accession>
<reference evidence="1" key="1">
    <citation type="journal article" date="2023" name="Plant J.">
        <title>The genome of the king protea, Protea cynaroides.</title>
        <authorList>
            <person name="Chang J."/>
            <person name="Duong T.A."/>
            <person name="Schoeman C."/>
            <person name="Ma X."/>
            <person name="Roodt D."/>
            <person name="Barker N."/>
            <person name="Li Z."/>
            <person name="Van de Peer Y."/>
            <person name="Mizrachi E."/>
        </authorList>
    </citation>
    <scope>NUCLEOTIDE SEQUENCE</scope>
    <source>
        <tissue evidence="1">Young leaves</tissue>
    </source>
</reference>
<comment type="caution">
    <text evidence="1">The sequence shown here is derived from an EMBL/GenBank/DDBJ whole genome shotgun (WGS) entry which is preliminary data.</text>
</comment>
<dbReference type="AlphaFoldDB" id="A0A9Q0KGM8"/>
<organism evidence="1 2">
    <name type="scientific">Protea cynaroides</name>
    <dbReference type="NCBI Taxonomy" id="273540"/>
    <lineage>
        <taxon>Eukaryota</taxon>
        <taxon>Viridiplantae</taxon>
        <taxon>Streptophyta</taxon>
        <taxon>Embryophyta</taxon>
        <taxon>Tracheophyta</taxon>
        <taxon>Spermatophyta</taxon>
        <taxon>Magnoliopsida</taxon>
        <taxon>Proteales</taxon>
        <taxon>Proteaceae</taxon>
        <taxon>Protea</taxon>
    </lineage>
</organism>
<evidence type="ECO:0000313" key="1">
    <source>
        <dbReference type="EMBL" id="KAJ4970129.1"/>
    </source>
</evidence>
<proteinExistence type="predicted"/>
<keyword evidence="2" id="KW-1185">Reference proteome</keyword>
<gene>
    <name evidence="1" type="ORF">NE237_003228</name>
</gene>
<name>A0A9Q0KGM8_9MAGN</name>
<sequence>MPTENEEEEGGSLDEQVLEEVPQVLQTEVAGGCWASIPNKAECETITDLLFKVEKDRDKFASAIPQLENRWDAQVRVLRQRAEKAEAAN</sequence>
<evidence type="ECO:0000313" key="2">
    <source>
        <dbReference type="Proteomes" id="UP001141806"/>
    </source>
</evidence>
<protein>
    <submittedName>
        <fullName evidence="1">Uncharacterized protein</fullName>
    </submittedName>
</protein>
<dbReference type="Proteomes" id="UP001141806">
    <property type="component" value="Unassembled WGS sequence"/>
</dbReference>
<dbReference type="EMBL" id="JAMYWD010000005">
    <property type="protein sequence ID" value="KAJ4970129.1"/>
    <property type="molecule type" value="Genomic_DNA"/>
</dbReference>